<keyword evidence="1" id="KW-1133">Transmembrane helix</keyword>
<accession>A0AAX3BD58</accession>
<feature type="transmembrane region" description="Helical" evidence="1">
    <location>
        <begin position="311"/>
        <end position="332"/>
    </location>
</feature>
<sequence length="334" mass="37030">MEFTTETNYLVIKGRFKATASSSYGLFVVFLDNITKNSDKIDVVASHFSTVYDSNISMPWSELQDMITKLRWKGEYATSLTHDVQATLEDLFQPGTGRGPDIWSAIKKGTLNKAANFFEEFLARPTGDKGVKVELSIETITKSDIENVKRMREERDMVSALTSQTNQQPSAKEEQKLEESAVVLDVSLVLSPISGVPIYELKEGTKIFIKITEQTSRGQYFNDLLGASVDGEIMPVPATVQKVSKEGKIYTVLVEIGPGIYGKSLDEDTVKVKLYDSNQDKRKNKKTIEPMLTPNETVAESNSIPSQAGSFLFWVMGGIGLLILMILVYLGLGL</sequence>
<dbReference type="AlphaFoldDB" id="A0AAX3BD58"/>
<evidence type="ECO:0000313" key="3">
    <source>
        <dbReference type="Proteomes" id="UP001056539"/>
    </source>
</evidence>
<reference evidence="2" key="2">
    <citation type="submission" date="2022-06" db="EMBL/GenBank/DDBJ databases">
        <title>Thermospira aquatica gen. nov., sp. nov.</title>
        <authorList>
            <person name="Ben Ali Gam Z."/>
            <person name="Labat M."/>
        </authorList>
    </citation>
    <scope>NUCLEOTIDE SEQUENCE</scope>
    <source>
        <strain evidence="2">F1F22</strain>
    </source>
</reference>
<proteinExistence type="predicted"/>
<dbReference type="EMBL" id="CP073355">
    <property type="protein sequence ID" value="URA10220.1"/>
    <property type="molecule type" value="Genomic_DNA"/>
</dbReference>
<protein>
    <recommendedName>
        <fullName evidence="4">DUF4899 domain-containing protein</fullName>
    </recommendedName>
</protein>
<keyword evidence="3" id="KW-1185">Reference proteome</keyword>
<gene>
    <name evidence="2" type="ORF">KDW03_12195</name>
</gene>
<evidence type="ECO:0000313" key="2">
    <source>
        <dbReference type="EMBL" id="URA10220.1"/>
    </source>
</evidence>
<dbReference type="KEGG" id="taqu:KDW03_12195"/>
<evidence type="ECO:0000256" key="1">
    <source>
        <dbReference type="SAM" id="Phobius"/>
    </source>
</evidence>
<dbReference type="Proteomes" id="UP001056539">
    <property type="component" value="Chromosome"/>
</dbReference>
<evidence type="ECO:0008006" key="4">
    <source>
        <dbReference type="Google" id="ProtNLM"/>
    </source>
</evidence>
<dbReference type="RefSeq" id="WP_271435353.1">
    <property type="nucleotide sequence ID" value="NZ_CP073355.1"/>
</dbReference>
<name>A0AAX3BD58_9SPIR</name>
<organism evidence="2 3">
    <name type="scientific">Thermospira aquatica</name>
    <dbReference type="NCBI Taxonomy" id="2828656"/>
    <lineage>
        <taxon>Bacteria</taxon>
        <taxon>Pseudomonadati</taxon>
        <taxon>Spirochaetota</taxon>
        <taxon>Spirochaetia</taxon>
        <taxon>Brevinematales</taxon>
        <taxon>Thermospiraceae</taxon>
        <taxon>Thermospira</taxon>
    </lineage>
</organism>
<keyword evidence="1" id="KW-0812">Transmembrane</keyword>
<reference evidence="2" key="1">
    <citation type="submission" date="2021-04" db="EMBL/GenBank/DDBJ databases">
        <authorList>
            <person name="Postec A."/>
        </authorList>
    </citation>
    <scope>NUCLEOTIDE SEQUENCE</scope>
    <source>
        <strain evidence="2">F1F22</strain>
    </source>
</reference>
<keyword evidence="1" id="KW-0472">Membrane</keyword>